<evidence type="ECO:0000256" key="2">
    <source>
        <dbReference type="ARBA" id="ARBA00023015"/>
    </source>
</evidence>
<gene>
    <name evidence="6" type="primary">catM_1</name>
    <name evidence="6" type="ORF">KPC_2114</name>
</gene>
<dbReference type="RefSeq" id="WP_121974385.1">
    <property type="nucleotide sequence ID" value="NZ_OOGT01000091.1"/>
</dbReference>
<reference evidence="7" key="1">
    <citation type="submission" date="2018-03" db="EMBL/GenBank/DDBJ databases">
        <authorList>
            <person name="Blom J."/>
        </authorList>
    </citation>
    <scope>NUCLEOTIDE SEQUENCE [LARGE SCALE GENOMIC DNA]</scope>
    <source>
        <strain evidence="7">KPC-SM-21</strain>
    </source>
</reference>
<dbReference type="CDD" id="cd08414">
    <property type="entry name" value="PBP2_LTTR_aromatics_like"/>
    <property type="match status" value="1"/>
</dbReference>
<dbReference type="InterPro" id="IPR036388">
    <property type="entry name" value="WH-like_DNA-bd_sf"/>
</dbReference>
<name>A0A2U3MZT0_9GAMM</name>
<evidence type="ECO:0000313" key="6">
    <source>
        <dbReference type="EMBL" id="SPL70936.1"/>
    </source>
</evidence>
<proteinExistence type="inferred from homology"/>
<dbReference type="InterPro" id="IPR036390">
    <property type="entry name" value="WH_DNA-bd_sf"/>
</dbReference>
<evidence type="ECO:0000259" key="5">
    <source>
        <dbReference type="PROSITE" id="PS50931"/>
    </source>
</evidence>
<dbReference type="Gene3D" id="3.40.190.10">
    <property type="entry name" value="Periplasmic binding protein-like II"/>
    <property type="match status" value="2"/>
</dbReference>
<feature type="domain" description="HTH lysR-type" evidence="5">
    <location>
        <begin position="1"/>
        <end position="59"/>
    </location>
</feature>
<dbReference type="PANTHER" id="PTHR30346">
    <property type="entry name" value="TRANSCRIPTIONAL DUAL REGULATOR HCAR-RELATED"/>
    <property type="match status" value="1"/>
</dbReference>
<dbReference type="InterPro" id="IPR000847">
    <property type="entry name" value="LysR_HTH_N"/>
</dbReference>
<sequence length="298" mass="33827">MATLKQFNYLVKIVDEGSFIAASEKLFIAQSALSRQIKLLEEEIEFELFDRREKRATLTKAGEMFYRKIKNNLQNIDQIIELSKSVAMGNDITIKIAHSSSIVIDQFKISALQKVSEKHNLKFDINTFSSEYQVQAILTGEIDLGLFRLPISQSVEDLNVIRLYQQPLYVAIHKEHYLCKDNTEISIQQLKDEAFVSTPHRARSVLNYLVNNLCLAAGFIPKQAKIQSRKVAQLQLVAAKIGVCIVPEEFKSIVPENVRLLPLKEKGFNSEVVLAWKKDSDQKIEKCAQDLVKGLCGK</sequence>
<accession>A0A2U3MZT0</accession>
<protein>
    <submittedName>
        <fullName evidence="6">HTH-type transcriptional regulator CatM</fullName>
    </submittedName>
</protein>
<dbReference type="SUPFAM" id="SSF46785">
    <property type="entry name" value="Winged helix' DNA-binding domain"/>
    <property type="match status" value="1"/>
</dbReference>
<dbReference type="SUPFAM" id="SSF53850">
    <property type="entry name" value="Periplasmic binding protein-like II"/>
    <property type="match status" value="1"/>
</dbReference>
<dbReference type="GO" id="GO:0003677">
    <property type="term" value="F:DNA binding"/>
    <property type="evidence" value="ECO:0007669"/>
    <property type="project" value="UniProtKB-KW"/>
</dbReference>
<dbReference type="GO" id="GO:0003700">
    <property type="term" value="F:DNA-binding transcription factor activity"/>
    <property type="evidence" value="ECO:0007669"/>
    <property type="project" value="InterPro"/>
</dbReference>
<dbReference type="FunFam" id="1.10.10.10:FF:000001">
    <property type="entry name" value="LysR family transcriptional regulator"/>
    <property type="match status" value="1"/>
</dbReference>
<dbReference type="PANTHER" id="PTHR30346:SF17">
    <property type="entry name" value="LYSR FAMILY TRANSCRIPTIONAL REGULATOR"/>
    <property type="match status" value="1"/>
</dbReference>
<evidence type="ECO:0000256" key="3">
    <source>
        <dbReference type="ARBA" id="ARBA00023125"/>
    </source>
</evidence>
<keyword evidence="3" id="KW-0238">DNA-binding</keyword>
<dbReference type="Pfam" id="PF00126">
    <property type="entry name" value="HTH_1"/>
    <property type="match status" value="1"/>
</dbReference>
<dbReference type="PRINTS" id="PR00039">
    <property type="entry name" value="HTHLYSR"/>
</dbReference>
<evidence type="ECO:0000313" key="7">
    <source>
        <dbReference type="Proteomes" id="UP000245974"/>
    </source>
</evidence>
<keyword evidence="7" id="KW-1185">Reference proteome</keyword>
<keyword evidence="4" id="KW-0804">Transcription</keyword>
<dbReference type="Proteomes" id="UP000245974">
    <property type="component" value="Unassembled WGS sequence"/>
</dbReference>
<dbReference type="OrthoDB" id="5292387at2"/>
<dbReference type="EMBL" id="OOGT01000091">
    <property type="protein sequence ID" value="SPL70936.1"/>
    <property type="molecule type" value="Genomic_DNA"/>
</dbReference>
<dbReference type="AlphaFoldDB" id="A0A2U3MZT0"/>
<evidence type="ECO:0000256" key="1">
    <source>
        <dbReference type="ARBA" id="ARBA00009437"/>
    </source>
</evidence>
<dbReference type="InParanoid" id="A0A2U3MZT0"/>
<dbReference type="Pfam" id="PF03466">
    <property type="entry name" value="LysR_substrate"/>
    <property type="match status" value="1"/>
</dbReference>
<dbReference type="PROSITE" id="PS50931">
    <property type="entry name" value="HTH_LYSR"/>
    <property type="match status" value="1"/>
</dbReference>
<dbReference type="Gene3D" id="1.10.10.10">
    <property type="entry name" value="Winged helix-like DNA-binding domain superfamily/Winged helix DNA-binding domain"/>
    <property type="match status" value="1"/>
</dbReference>
<keyword evidence="2" id="KW-0805">Transcription regulation</keyword>
<evidence type="ECO:0000256" key="4">
    <source>
        <dbReference type="ARBA" id="ARBA00023163"/>
    </source>
</evidence>
<comment type="similarity">
    <text evidence="1">Belongs to the LysR transcriptional regulatory family.</text>
</comment>
<organism evidence="6 7">
    <name type="scientific">Acinetobacter stercoris</name>
    <dbReference type="NCBI Taxonomy" id="2126983"/>
    <lineage>
        <taxon>Bacteria</taxon>
        <taxon>Pseudomonadati</taxon>
        <taxon>Pseudomonadota</taxon>
        <taxon>Gammaproteobacteria</taxon>
        <taxon>Moraxellales</taxon>
        <taxon>Moraxellaceae</taxon>
        <taxon>Acinetobacter</taxon>
    </lineage>
</organism>
<dbReference type="InterPro" id="IPR005119">
    <property type="entry name" value="LysR_subst-bd"/>
</dbReference>
<dbReference type="GO" id="GO:0032993">
    <property type="term" value="C:protein-DNA complex"/>
    <property type="evidence" value="ECO:0007669"/>
    <property type="project" value="TreeGrafter"/>
</dbReference>